<dbReference type="GO" id="GO:0004386">
    <property type="term" value="F:helicase activity"/>
    <property type="evidence" value="ECO:0007669"/>
    <property type="project" value="UniProtKB-KW"/>
</dbReference>
<dbReference type="InterPro" id="IPR057842">
    <property type="entry name" value="WH_MER3"/>
</dbReference>
<accession>A0A9K3CT76</accession>
<evidence type="ECO:0000256" key="2">
    <source>
        <dbReference type="ARBA" id="ARBA00022801"/>
    </source>
</evidence>
<dbReference type="Gene3D" id="3.40.50.300">
    <property type="entry name" value="P-loop containing nucleotide triphosphate hydrolases"/>
    <property type="match status" value="3"/>
</dbReference>
<evidence type="ECO:0000256" key="1">
    <source>
        <dbReference type="ARBA" id="ARBA00022741"/>
    </source>
</evidence>
<keyword evidence="4" id="KW-0067">ATP-binding</keyword>
<dbReference type="GO" id="GO:0016787">
    <property type="term" value="F:hydrolase activity"/>
    <property type="evidence" value="ECO:0007669"/>
    <property type="project" value="UniProtKB-KW"/>
</dbReference>
<dbReference type="InterPro" id="IPR036388">
    <property type="entry name" value="WH-like_DNA-bd_sf"/>
</dbReference>
<dbReference type="InterPro" id="IPR027417">
    <property type="entry name" value="P-loop_NTPase"/>
</dbReference>
<dbReference type="OrthoDB" id="5575at2759"/>
<dbReference type="Gene3D" id="1.10.10.10">
    <property type="entry name" value="Winged helix-like DNA-binding domain superfamily/Winged helix DNA-binding domain"/>
    <property type="match status" value="2"/>
</dbReference>
<dbReference type="Pfam" id="PF02889">
    <property type="entry name" value="Sec63"/>
    <property type="match status" value="1"/>
</dbReference>
<dbReference type="Gene3D" id="1.10.150.20">
    <property type="entry name" value="5' to 3' exonuclease, C-terminal subdomain"/>
    <property type="match status" value="1"/>
</dbReference>
<dbReference type="FunFam" id="1.10.10.10:FF:000024">
    <property type="entry name" value="U5 small nuclear ribonucleoprotein helicase"/>
    <property type="match status" value="1"/>
</dbReference>
<dbReference type="SMART" id="SM00490">
    <property type="entry name" value="HELICc"/>
    <property type="match status" value="1"/>
</dbReference>
<evidence type="ECO:0000313" key="7">
    <source>
        <dbReference type="Proteomes" id="UP000265618"/>
    </source>
</evidence>
<dbReference type="SUPFAM" id="SSF52540">
    <property type="entry name" value="P-loop containing nucleoside triphosphate hydrolases"/>
    <property type="match status" value="1"/>
</dbReference>
<proteinExistence type="predicted"/>
<dbReference type="FunFam" id="1.10.150.20:FF:000004">
    <property type="entry name" value="U5 small nuclear ribonucleoprotein helicase"/>
    <property type="match status" value="1"/>
</dbReference>
<name>A0A9K3CT76_9EUKA</name>
<dbReference type="InterPro" id="IPR014756">
    <property type="entry name" value="Ig_E-set"/>
</dbReference>
<organism evidence="6 7">
    <name type="scientific">Kipferlia bialata</name>
    <dbReference type="NCBI Taxonomy" id="797122"/>
    <lineage>
        <taxon>Eukaryota</taxon>
        <taxon>Metamonada</taxon>
        <taxon>Carpediemonas-like organisms</taxon>
        <taxon>Kipferlia</taxon>
    </lineage>
</organism>
<dbReference type="PROSITE" id="PS51194">
    <property type="entry name" value="HELICASE_CTER"/>
    <property type="match status" value="1"/>
</dbReference>
<dbReference type="InterPro" id="IPR001650">
    <property type="entry name" value="Helicase_C-like"/>
</dbReference>
<protein>
    <recommendedName>
        <fullName evidence="5">Helicase C-terminal domain-containing protein</fullName>
    </recommendedName>
</protein>
<dbReference type="GO" id="GO:0005524">
    <property type="term" value="F:ATP binding"/>
    <property type="evidence" value="ECO:0007669"/>
    <property type="project" value="UniProtKB-KW"/>
</dbReference>
<dbReference type="AlphaFoldDB" id="A0A9K3CT76"/>
<dbReference type="EMBL" id="BDIP01000560">
    <property type="protein sequence ID" value="GIQ82012.1"/>
    <property type="molecule type" value="Genomic_DNA"/>
</dbReference>
<dbReference type="Gene3D" id="2.60.40.150">
    <property type="entry name" value="C2 domain"/>
    <property type="match status" value="1"/>
</dbReference>
<dbReference type="Pfam" id="PF23445">
    <property type="entry name" value="WHD_SNRNP200"/>
    <property type="match status" value="2"/>
</dbReference>
<feature type="domain" description="Helicase C-terminal" evidence="5">
    <location>
        <begin position="5"/>
        <end position="176"/>
    </location>
</feature>
<evidence type="ECO:0000313" key="6">
    <source>
        <dbReference type="EMBL" id="GIQ82012.1"/>
    </source>
</evidence>
<gene>
    <name evidence="6" type="ORF">KIPB_003075</name>
</gene>
<keyword evidence="7" id="KW-1185">Reference proteome</keyword>
<feature type="non-terminal residue" evidence="6">
    <location>
        <position position="1127"/>
    </location>
</feature>
<dbReference type="CDD" id="cd18795">
    <property type="entry name" value="SF2_C_Ski2"/>
    <property type="match status" value="1"/>
</dbReference>
<dbReference type="Proteomes" id="UP000265618">
    <property type="component" value="Unassembled WGS sequence"/>
</dbReference>
<dbReference type="PANTHER" id="PTHR47961:SF4">
    <property type="entry name" value="ACTIVATING SIGNAL COINTEGRATOR 1 COMPLEX SUBUNIT 3"/>
    <property type="match status" value="1"/>
</dbReference>
<comment type="caution">
    <text evidence="6">The sequence shown here is derived from an EMBL/GenBank/DDBJ whole genome shotgun (WGS) entry which is preliminary data.</text>
</comment>
<dbReference type="InterPro" id="IPR050474">
    <property type="entry name" value="Hel308_SKI2-like"/>
</dbReference>
<evidence type="ECO:0000259" key="5">
    <source>
        <dbReference type="PROSITE" id="PS51194"/>
    </source>
</evidence>
<sequence length="1127" mass="124850">MEQGLIGKLVPESGATVRVLQDSVAEAQSNDLKDLLPHGVAVHNAGMTRSDRHLIERLFAQRHIQILVSTATLAWGVNLPAHTVIIKGTDVYSSEMGGWVDLGFMDVLQMIGRAGRPQFDTSGEGIIITKESAMSYYLSIFNEQLPVESRMIGRLCEALNAEIVLGTVADVREAVIWLRYTYLYSRMMTDSSNAAADRYGVSQSMRVEDKGLVRYRKALIVAAATELAKQGLASFDVATQRLSPLPLGRIAAKFYITPQTANRYSRLLRPDLESPTELLSVFAAADEFAAINLRSEEKGELRRVIERVPIPIAEEDTSPHAKIIALLQVFISRLNLDGFAMVADMVYIVQSAQRLMRALFEIALAKKMAYPTLALLKLSQQCQHRLWEAQTPLRQFKDEVSPDLLRRLDSKNIPWLRYLALSEEHVGDIVREPQQGEYLHNLIHSVPRFELEASVQPVTSSLLAVTVNIEPLFRWQKRFHGFILPVHIMAVSSTGHQVLHSEMLRLTRASCKVAHTVDFLVSLQGSKSSAPPSHVYIHAVADGWLGSHTKVSVMLGDSVTMPSKFPMPSALSDEAPVPVPEDLREVIHKDKRTHAKDKIDVADEVINAYLPPSSLVTVGTETTLSPTMSEAFDAIYMAPNLPSVGYFGPDNATTVLNLALLRHFNSHELERQGDRSTVIYLTASQDAAEARFRSLSVLAEKVAQVTDNATHCAPNVVLLTGDVVADTRLISGSDVVAVCGPREYDVLCRRWQSSKAVRNIGLLLVEDVHLVGAPNGDVLETALSRTRYLSQQLAAAAKENPQADCAVATIRMVVAGVPVANAHDIANWLGIRTKSKDRKKAALFAFPPDKRMQETITNPILPGSLAARLSSLSRAVFKETVIVTKRSKRTKETTNQRALVLVPNMTQGRSLIEDMLELSLSYLSEADRDSSKLYCGWEDAKVDAALSAANVSRDHPELKYLSQGAVTITPATDLSLVEVILELYSLGAFKLLVVPMEDKRLLPSLDTAQCRADIVVIHDARVFDAQEQRFVPLRVADILDIRRRTLAGGRFIIHCDQSRIEYYNRFLFSPLPIESSLAYSVSEFLNEAIANKSVSCLSDALNHLSWTLLYQRLSQNPNYFISLSIYL</sequence>
<dbReference type="SMART" id="SM00973">
    <property type="entry name" value="Sec63"/>
    <property type="match status" value="1"/>
</dbReference>
<dbReference type="InterPro" id="IPR035892">
    <property type="entry name" value="C2_domain_sf"/>
</dbReference>
<keyword evidence="3" id="KW-0347">Helicase</keyword>
<evidence type="ECO:0000256" key="4">
    <source>
        <dbReference type="ARBA" id="ARBA00022840"/>
    </source>
</evidence>
<dbReference type="Gene3D" id="1.10.3380.10">
    <property type="entry name" value="Sec63 N-terminal domain-like domain"/>
    <property type="match status" value="1"/>
</dbReference>
<keyword evidence="1" id="KW-0547">Nucleotide-binding</keyword>
<dbReference type="PANTHER" id="PTHR47961">
    <property type="entry name" value="DNA POLYMERASE THETA, PUTATIVE (AFU_ORTHOLOGUE AFUA_1G05260)-RELATED"/>
    <property type="match status" value="1"/>
</dbReference>
<reference evidence="6 7" key="1">
    <citation type="journal article" date="2018" name="PLoS ONE">
        <title>The draft genome of Kipferlia bialata reveals reductive genome evolution in fornicate parasites.</title>
        <authorList>
            <person name="Tanifuji G."/>
            <person name="Takabayashi S."/>
            <person name="Kume K."/>
            <person name="Takagi M."/>
            <person name="Nakayama T."/>
            <person name="Kamikawa R."/>
            <person name="Inagaki Y."/>
            <person name="Hashimoto T."/>
        </authorList>
    </citation>
    <scope>NUCLEOTIDE SEQUENCE [LARGE SCALE GENOMIC DNA]</scope>
    <source>
        <strain evidence="6">NY0173</strain>
    </source>
</reference>
<dbReference type="GO" id="GO:0005634">
    <property type="term" value="C:nucleus"/>
    <property type="evidence" value="ECO:0007669"/>
    <property type="project" value="TreeGrafter"/>
</dbReference>
<dbReference type="SUPFAM" id="SSF81296">
    <property type="entry name" value="E set domains"/>
    <property type="match status" value="1"/>
</dbReference>
<dbReference type="Pfam" id="PF00271">
    <property type="entry name" value="Helicase_C"/>
    <property type="match status" value="1"/>
</dbReference>
<evidence type="ECO:0000256" key="3">
    <source>
        <dbReference type="ARBA" id="ARBA00022806"/>
    </source>
</evidence>
<dbReference type="InterPro" id="IPR004179">
    <property type="entry name" value="Sec63-dom"/>
</dbReference>
<keyword evidence="2" id="KW-0378">Hydrolase</keyword>
<dbReference type="SUPFAM" id="SSF158702">
    <property type="entry name" value="Sec63 N-terminal domain-like"/>
    <property type="match status" value="1"/>
</dbReference>